<evidence type="ECO:0000313" key="2">
    <source>
        <dbReference type="EMBL" id="GGR69826.1"/>
    </source>
</evidence>
<dbReference type="AlphaFoldDB" id="A0A918FQW7"/>
<organism evidence="2 3">
    <name type="scientific">Streptomyces humidus</name>
    <dbReference type="NCBI Taxonomy" id="52259"/>
    <lineage>
        <taxon>Bacteria</taxon>
        <taxon>Bacillati</taxon>
        <taxon>Actinomycetota</taxon>
        <taxon>Actinomycetes</taxon>
        <taxon>Kitasatosporales</taxon>
        <taxon>Streptomycetaceae</taxon>
        <taxon>Streptomyces</taxon>
    </lineage>
</organism>
<keyword evidence="3" id="KW-1185">Reference proteome</keyword>
<evidence type="ECO:0000256" key="1">
    <source>
        <dbReference type="SAM" id="MobiDB-lite"/>
    </source>
</evidence>
<sequence>MAILMRPAEPPALSVAEADEVAPEQPVSSRLHAVARAARRGDLSVAEDRETGTEVFMRAAPRCAAEQKDGASGADARGGHRRETCVGSEPTVCDRRQSSEQPPGVRCRCRIVIQYVCGTDQHG</sequence>
<accession>A0A918FQW7</accession>
<gene>
    <name evidence="2" type="ORF">GCM10010269_05790</name>
</gene>
<proteinExistence type="predicted"/>
<evidence type="ECO:0000313" key="3">
    <source>
        <dbReference type="Proteomes" id="UP000606194"/>
    </source>
</evidence>
<feature type="region of interest" description="Disordered" evidence="1">
    <location>
        <begin position="64"/>
        <end position="102"/>
    </location>
</feature>
<reference evidence="2" key="2">
    <citation type="submission" date="2020-09" db="EMBL/GenBank/DDBJ databases">
        <authorList>
            <person name="Sun Q."/>
            <person name="Ohkuma M."/>
        </authorList>
    </citation>
    <scope>NUCLEOTIDE SEQUENCE</scope>
    <source>
        <strain evidence="2">JCM 4386</strain>
    </source>
</reference>
<name>A0A918FQW7_9ACTN</name>
<protein>
    <submittedName>
        <fullName evidence="2">Uncharacterized protein</fullName>
    </submittedName>
</protein>
<comment type="caution">
    <text evidence="2">The sequence shown here is derived from an EMBL/GenBank/DDBJ whole genome shotgun (WGS) entry which is preliminary data.</text>
</comment>
<dbReference type="EMBL" id="BMTL01000002">
    <property type="protein sequence ID" value="GGR69826.1"/>
    <property type="molecule type" value="Genomic_DNA"/>
</dbReference>
<dbReference type="Proteomes" id="UP000606194">
    <property type="component" value="Unassembled WGS sequence"/>
</dbReference>
<reference evidence="2" key="1">
    <citation type="journal article" date="2014" name="Int. J. Syst. Evol. Microbiol.">
        <title>Complete genome sequence of Corynebacterium casei LMG S-19264T (=DSM 44701T), isolated from a smear-ripened cheese.</title>
        <authorList>
            <consortium name="US DOE Joint Genome Institute (JGI-PGF)"/>
            <person name="Walter F."/>
            <person name="Albersmeier A."/>
            <person name="Kalinowski J."/>
            <person name="Ruckert C."/>
        </authorList>
    </citation>
    <scope>NUCLEOTIDE SEQUENCE</scope>
    <source>
        <strain evidence="2">JCM 4386</strain>
    </source>
</reference>